<comment type="caution">
    <text evidence="1">The sequence shown here is derived from an EMBL/GenBank/DDBJ whole genome shotgun (WGS) entry which is preliminary data.</text>
</comment>
<dbReference type="OrthoDB" id="7272256at2"/>
<protein>
    <submittedName>
        <fullName evidence="1">Uncharacterized protein</fullName>
    </submittedName>
</protein>
<dbReference type="RefSeq" id="WP_140828255.1">
    <property type="nucleotide sequence ID" value="NZ_VFYP01000001.1"/>
</dbReference>
<evidence type="ECO:0000313" key="1">
    <source>
        <dbReference type="EMBL" id="TPP11533.1"/>
    </source>
</evidence>
<reference evidence="1 2" key="1">
    <citation type="submission" date="2019-06" db="EMBL/GenBank/DDBJ databases">
        <title>Rhizobium sp. CL12 isolated from roots of soybean.</title>
        <authorList>
            <person name="Wang C."/>
        </authorList>
    </citation>
    <scope>NUCLEOTIDE SEQUENCE [LARGE SCALE GENOMIC DNA]</scope>
    <source>
        <strain evidence="1 2">CL12</strain>
    </source>
</reference>
<name>A0A504V2M9_9HYPH</name>
<keyword evidence="2" id="KW-1185">Reference proteome</keyword>
<gene>
    <name evidence="1" type="ORF">FJQ55_12225</name>
</gene>
<proteinExistence type="predicted"/>
<dbReference type="Proteomes" id="UP000316429">
    <property type="component" value="Unassembled WGS sequence"/>
</dbReference>
<sequence>MIGDFFSWLFAVFVVDPIGAEVALRLDEAKAPVAVVSQVNDCLQTTGSALLDWAGKDAWWAVGTTISVTTGQIGLAELLDAANPACGAIATYLTASADN</sequence>
<dbReference type="AlphaFoldDB" id="A0A504V2M9"/>
<evidence type="ECO:0000313" key="2">
    <source>
        <dbReference type="Proteomes" id="UP000316429"/>
    </source>
</evidence>
<accession>A0A504V2M9</accession>
<organism evidence="1 2">
    <name type="scientific">Rhizobium glycinendophyticum</name>
    <dbReference type="NCBI Taxonomy" id="2589807"/>
    <lineage>
        <taxon>Bacteria</taxon>
        <taxon>Pseudomonadati</taxon>
        <taxon>Pseudomonadota</taxon>
        <taxon>Alphaproteobacteria</taxon>
        <taxon>Hyphomicrobiales</taxon>
        <taxon>Rhizobiaceae</taxon>
        <taxon>Rhizobium/Agrobacterium group</taxon>
        <taxon>Rhizobium</taxon>
    </lineage>
</organism>
<dbReference type="EMBL" id="VFYP01000001">
    <property type="protein sequence ID" value="TPP11533.1"/>
    <property type="molecule type" value="Genomic_DNA"/>
</dbReference>